<sequence length="424" mass="45606">MAAADFGAVTILFVLIACHLAASAGVNSGFSANLVHRDSPNSPFSSKSFNKAFGRRRSMRPVFYPNSAQVRPDKGQYLMKLSIGNPPFDVYGIADTGSDLVWTQCVPCHGCYKQINPKFDPEKSSTYSDLPCDAQECHAIGTGTCSPQHTCNYTYGYGGAELTQGVLAKETITITSTSGEATSLKDIVFGCGHNNTGTFNENEMGIVGLGGGPLSLVSQLGPLVGGKKFSFCLMPFHTDPSVESKISFGEASLVSGEGVVSTPLVSKEDKTPYFVTVEGISVGDKLVPFSSSGNVSKGNMFMDTGTPPTLIPQDFYDRLVAEVKIQIPMTPVENDPSLGFQLCYKSKTNLKGPILTVHFRGGADVRLLPKQTFIPPREEVFCFAMQNVTSDGGIYGNFAQSDFFISYDLESSVVFFKPTDCTKE</sequence>
<dbReference type="CDD" id="cd05476">
    <property type="entry name" value="pepsin_A_like_plant"/>
    <property type="match status" value="1"/>
</dbReference>
<evidence type="ECO:0000256" key="8">
    <source>
        <dbReference type="ARBA" id="ARBA00023180"/>
    </source>
</evidence>
<evidence type="ECO:0000256" key="2">
    <source>
        <dbReference type="ARBA" id="ARBA00007447"/>
    </source>
</evidence>
<accession>A0A314XHA8</accession>
<dbReference type="OrthoDB" id="2747330at2759"/>
<keyword evidence="8" id="KW-0325">Glycoprotein</keyword>
<dbReference type="PANTHER" id="PTHR47967">
    <property type="entry name" value="OS07G0603500 PROTEIN-RELATED"/>
    <property type="match status" value="1"/>
</dbReference>
<dbReference type="Pfam" id="PF14541">
    <property type="entry name" value="TAXi_C"/>
    <property type="match status" value="1"/>
</dbReference>
<dbReference type="AlphaFoldDB" id="A0A314XHA8"/>
<dbReference type="FunFam" id="2.40.70.10:FF:000050">
    <property type="entry name" value="Aspartic proteinase CDR1"/>
    <property type="match status" value="1"/>
</dbReference>
<dbReference type="SUPFAM" id="SSF50630">
    <property type="entry name" value="Acid proteases"/>
    <property type="match status" value="1"/>
</dbReference>
<dbReference type="InterPro" id="IPR051708">
    <property type="entry name" value="Plant_Aspart_Prot_A1"/>
</dbReference>
<dbReference type="GO" id="GO:0004190">
    <property type="term" value="F:aspartic-type endopeptidase activity"/>
    <property type="evidence" value="ECO:0007669"/>
    <property type="project" value="UniProtKB-KW"/>
</dbReference>
<dbReference type="EMBL" id="PJQY01002478">
    <property type="protein sequence ID" value="PQP93274.1"/>
    <property type="molecule type" value="Genomic_DNA"/>
</dbReference>
<organism evidence="11 12">
    <name type="scientific">Prunus yedoensis var. nudiflora</name>
    <dbReference type="NCBI Taxonomy" id="2094558"/>
    <lineage>
        <taxon>Eukaryota</taxon>
        <taxon>Viridiplantae</taxon>
        <taxon>Streptophyta</taxon>
        <taxon>Embryophyta</taxon>
        <taxon>Tracheophyta</taxon>
        <taxon>Spermatophyta</taxon>
        <taxon>Magnoliopsida</taxon>
        <taxon>eudicotyledons</taxon>
        <taxon>Gunneridae</taxon>
        <taxon>Pentapetalae</taxon>
        <taxon>rosids</taxon>
        <taxon>fabids</taxon>
        <taxon>Rosales</taxon>
        <taxon>Rosaceae</taxon>
        <taxon>Amygdaloideae</taxon>
        <taxon>Amygdaleae</taxon>
        <taxon>Prunus</taxon>
    </lineage>
</organism>
<evidence type="ECO:0000256" key="9">
    <source>
        <dbReference type="SAM" id="SignalP"/>
    </source>
</evidence>
<keyword evidence="5 9" id="KW-0732">Signal</keyword>
<keyword evidence="7" id="KW-0378">Hydrolase</keyword>
<feature type="chain" id="PRO_5016429885" evidence="9">
    <location>
        <begin position="24"/>
        <end position="424"/>
    </location>
</feature>
<keyword evidence="12" id="KW-1185">Reference proteome</keyword>
<dbReference type="InterPro" id="IPR032861">
    <property type="entry name" value="TAXi_N"/>
</dbReference>
<proteinExistence type="inferred from homology"/>
<dbReference type="PROSITE" id="PS51767">
    <property type="entry name" value="PEPTIDASE_A1"/>
    <property type="match status" value="1"/>
</dbReference>
<reference evidence="11 12" key="1">
    <citation type="submission" date="2018-02" db="EMBL/GenBank/DDBJ databases">
        <title>Draft genome of wild Prunus yedoensis var. nudiflora.</title>
        <authorList>
            <person name="Baek S."/>
            <person name="Kim J.-H."/>
            <person name="Choi K."/>
            <person name="Kim G.-B."/>
            <person name="Cho A."/>
            <person name="Jang H."/>
            <person name="Shin C.-H."/>
            <person name="Yu H.-J."/>
            <person name="Mun J.-H."/>
        </authorList>
    </citation>
    <scope>NUCLEOTIDE SEQUENCE [LARGE SCALE GENOMIC DNA]</scope>
    <source>
        <strain evidence="12">cv. Jeju island</strain>
        <tissue evidence="11">Leaf</tissue>
    </source>
</reference>
<name>A0A314XHA8_PRUYE</name>
<evidence type="ECO:0000259" key="10">
    <source>
        <dbReference type="PROSITE" id="PS51767"/>
    </source>
</evidence>
<evidence type="ECO:0000256" key="3">
    <source>
        <dbReference type="ARBA" id="ARBA00022525"/>
    </source>
</evidence>
<evidence type="ECO:0000313" key="12">
    <source>
        <dbReference type="Proteomes" id="UP000250321"/>
    </source>
</evidence>
<comment type="caution">
    <text evidence="11">The sequence shown here is derived from an EMBL/GenBank/DDBJ whole genome shotgun (WGS) entry which is preliminary data.</text>
</comment>
<comment type="subcellular location">
    <subcellularLocation>
        <location evidence="1">Secreted</location>
    </subcellularLocation>
</comment>
<protein>
    <submittedName>
        <fullName evidence="11">Aspartic proteinase CDR1</fullName>
    </submittedName>
</protein>
<dbReference type="GO" id="GO:0005576">
    <property type="term" value="C:extracellular region"/>
    <property type="evidence" value="ECO:0007669"/>
    <property type="project" value="UniProtKB-SubCell"/>
</dbReference>
<dbReference type="Proteomes" id="UP000250321">
    <property type="component" value="Unassembled WGS sequence"/>
</dbReference>
<dbReference type="FunFam" id="2.40.70.10:FF:000016">
    <property type="entry name" value="Probable aspartic protease At2g35615"/>
    <property type="match status" value="1"/>
</dbReference>
<evidence type="ECO:0000256" key="5">
    <source>
        <dbReference type="ARBA" id="ARBA00022729"/>
    </source>
</evidence>
<evidence type="ECO:0000256" key="1">
    <source>
        <dbReference type="ARBA" id="ARBA00004613"/>
    </source>
</evidence>
<dbReference type="InterPro" id="IPR034161">
    <property type="entry name" value="Pepsin-like_plant"/>
</dbReference>
<evidence type="ECO:0000256" key="6">
    <source>
        <dbReference type="ARBA" id="ARBA00022750"/>
    </source>
</evidence>
<dbReference type="GO" id="GO:0006508">
    <property type="term" value="P:proteolysis"/>
    <property type="evidence" value="ECO:0007669"/>
    <property type="project" value="UniProtKB-KW"/>
</dbReference>
<dbReference type="PANTHER" id="PTHR47967:SF39">
    <property type="entry name" value="ASPARTYL PROTEASE FAMILY PROTEIN, PUTATIVE-RELATED"/>
    <property type="match status" value="1"/>
</dbReference>
<dbReference type="InterPro" id="IPR033121">
    <property type="entry name" value="PEPTIDASE_A1"/>
</dbReference>
<evidence type="ECO:0000313" key="11">
    <source>
        <dbReference type="EMBL" id="PQP93274.1"/>
    </source>
</evidence>
<dbReference type="STRING" id="2094558.A0A314XHA8"/>
<keyword evidence="4" id="KW-0645">Protease</keyword>
<dbReference type="InterPro" id="IPR032799">
    <property type="entry name" value="TAXi_C"/>
</dbReference>
<evidence type="ECO:0000256" key="7">
    <source>
        <dbReference type="ARBA" id="ARBA00022801"/>
    </source>
</evidence>
<comment type="similarity">
    <text evidence="2">Belongs to the peptidase A1 family.</text>
</comment>
<feature type="domain" description="Peptidase A1" evidence="10">
    <location>
        <begin position="77"/>
        <end position="417"/>
    </location>
</feature>
<feature type="signal peptide" evidence="9">
    <location>
        <begin position="1"/>
        <end position="23"/>
    </location>
</feature>
<keyword evidence="6" id="KW-0064">Aspartyl protease</keyword>
<keyword evidence="3" id="KW-0964">Secreted</keyword>
<evidence type="ECO:0000256" key="4">
    <source>
        <dbReference type="ARBA" id="ARBA00022670"/>
    </source>
</evidence>
<gene>
    <name evidence="11" type="ORF">Pyn_22800</name>
</gene>
<dbReference type="InterPro" id="IPR021109">
    <property type="entry name" value="Peptidase_aspartic_dom_sf"/>
</dbReference>
<dbReference type="Pfam" id="PF14543">
    <property type="entry name" value="TAXi_N"/>
    <property type="match status" value="1"/>
</dbReference>
<dbReference type="Gene3D" id="2.40.70.10">
    <property type="entry name" value="Acid Proteases"/>
    <property type="match status" value="2"/>
</dbReference>